<organism evidence="4 5">
    <name type="scientific">Apodemus speciosus</name>
    <name type="common">Large Japanese field mouse</name>
    <dbReference type="NCBI Taxonomy" id="105296"/>
    <lineage>
        <taxon>Eukaryota</taxon>
        <taxon>Metazoa</taxon>
        <taxon>Chordata</taxon>
        <taxon>Craniata</taxon>
        <taxon>Vertebrata</taxon>
        <taxon>Euteleostomi</taxon>
        <taxon>Mammalia</taxon>
        <taxon>Eutheria</taxon>
        <taxon>Euarchontoglires</taxon>
        <taxon>Glires</taxon>
        <taxon>Rodentia</taxon>
        <taxon>Myomorpha</taxon>
        <taxon>Muroidea</taxon>
        <taxon>Muridae</taxon>
        <taxon>Murinae</taxon>
        <taxon>Apodemus</taxon>
    </lineage>
</organism>
<proteinExistence type="predicted"/>
<feature type="coiled-coil region" evidence="2">
    <location>
        <begin position="36"/>
        <end position="63"/>
    </location>
</feature>
<dbReference type="InterPro" id="IPR032777">
    <property type="entry name" value="DUF4515"/>
</dbReference>
<accession>A0ABQ0ERG8</accession>
<evidence type="ECO:0000256" key="1">
    <source>
        <dbReference type="ARBA" id="ARBA00023054"/>
    </source>
</evidence>
<evidence type="ECO:0000256" key="2">
    <source>
        <dbReference type="SAM" id="Coils"/>
    </source>
</evidence>
<dbReference type="PANTHER" id="PTHR14845">
    <property type="entry name" value="COILED-COIL DOMAIN-CONTAINING 166"/>
    <property type="match status" value="1"/>
</dbReference>
<keyword evidence="5" id="KW-1185">Reference proteome</keyword>
<dbReference type="Proteomes" id="UP001623349">
    <property type="component" value="Unassembled WGS sequence"/>
</dbReference>
<feature type="domain" description="DUF4515" evidence="3">
    <location>
        <begin position="77"/>
        <end position="282"/>
    </location>
</feature>
<dbReference type="Pfam" id="PF14988">
    <property type="entry name" value="DUF4515"/>
    <property type="match status" value="1"/>
</dbReference>
<reference evidence="4 5" key="1">
    <citation type="submission" date="2024-08" db="EMBL/GenBank/DDBJ databases">
        <title>The draft genome of Apodemus speciosus.</title>
        <authorList>
            <person name="Nabeshima K."/>
            <person name="Suzuki S."/>
            <person name="Onuma M."/>
        </authorList>
    </citation>
    <scope>NUCLEOTIDE SEQUENCE [LARGE SCALE GENOMIC DNA]</scope>
    <source>
        <strain evidence="4">IB14-021</strain>
    </source>
</reference>
<comment type="caution">
    <text evidence="4">The sequence shown here is derived from an EMBL/GenBank/DDBJ whole genome shotgun (WGS) entry which is preliminary data.</text>
</comment>
<protein>
    <recommendedName>
        <fullName evidence="3">DUF4515 domain-containing protein</fullName>
    </recommendedName>
</protein>
<keyword evidence="1 2" id="KW-0175">Coiled coil</keyword>
<evidence type="ECO:0000313" key="5">
    <source>
        <dbReference type="Proteomes" id="UP001623349"/>
    </source>
</evidence>
<dbReference type="PANTHER" id="PTHR14845:SF8">
    <property type="entry name" value="COILED-COIL DOMAIN CONTAINING 121"/>
    <property type="match status" value="1"/>
</dbReference>
<feature type="coiled-coil region" evidence="2">
    <location>
        <begin position="156"/>
        <end position="183"/>
    </location>
</feature>
<evidence type="ECO:0000313" key="4">
    <source>
        <dbReference type="EMBL" id="GAB1289507.1"/>
    </source>
</evidence>
<dbReference type="EMBL" id="BAAFST010000005">
    <property type="protein sequence ID" value="GAB1289507.1"/>
    <property type="molecule type" value="Genomic_DNA"/>
</dbReference>
<sequence length="326" mass="38335">MFAQSSKGSPQLSPYLTILNELLKSERLTNLENKVKGRTVEALENLNRKIEEARLQEKRLLRDSRLLLREALCVEGEKNSFLGVLRNQSEQCKKKHEQLWNQYVQECGEIIRKKQELTVRFAQQTKELRTQLLQGKIKQSQLGKQFQSMEHISSIKKSQDMTIQLLEKELEDLEAEMTQKDHQAHLQFLQQKANLMRQTQELQLLQAGDHNTPEVRQQAQLFQSIAKKVNSQFCISVCRENLEFQEDLLKLIQEYHMLESIKKKLEMWKEWLKEEQWYREALVRGRGQLKAKRERSYTCDPCLPKPGCPEATLNHSSCTKSRINPM</sequence>
<evidence type="ECO:0000259" key="3">
    <source>
        <dbReference type="Pfam" id="PF14988"/>
    </source>
</evidence>
<name>A0ABQ0ERG8_APOSI</name>
<gene>
    <name evidence="4" type="ORF">APTSU1_000473700</name>
</gene>